<dbReference type="CDD" id="cd01392">
    <property type="entry name" value="HTH_LacI"/>
    <property type="match status" value="1"/>
</dbReference>
<evidence type="ECO:0000256" key="4">
    <source>
        <dbReference type="SAM" id="MobiDB-lite"/>
    </source>
</evidence>
<evidence type="ECO:0000313" key="6">
    <source>
        <dbReference type="EMBL" id="SDC96293.1"/>
    </source>
</evidence>
<dbReference type="RefSeq" id="WP_218124963.1">
    <property type="nucleotide sequence ID" value="NZ_FNAD01000001.1"/>
</dbReference>
<dbReference type="Gene3D" id="1.10.260.40">
    <property type="entry name" value="lambda repressor-like DNA-binding domains"/>
    <property type="match status" value="1"/>
</dbReference>
<dbReference type="SUPFAM" id="SSF47413">
    <property type="entry name" value="lambda repressor-like DNA-binding domains"/>
    <property type="match status" value="1"/>
</dbReference>
<evidence type="ECO:0000259" key="5">
    <source>
        <dbReference type="PROSITE" id="PS50932"/>
    </source>
</evidence>
<gene>
    <name evidence="6" type="ORF">SAMN05216270_101137</name>
</gene>
<dbReference type="PANTHER" id="PTHR30146">
    <property type="entry name" value="LACI-RELATED TRANSCRIPTIONAL REPRESSOR"/>
    <property type="match status" value="1"/>
</dbReference>
<dbReference type="InterPro" id="IPR000843">
    <property type="entry name" value="HTH_LacI"/>
</dbReference>
<dbReference type="GO" id="GO:0000976">
    <property type="term" value="F:transcription cis-regulatory region binding"/>
    <property type="evidence" value="ECO:0007669"/>
    <property type="project" value="TreeGrafter"/>
</dbReference>
<name>A0A1G6QVN1_9ACTN</name>
<reference evidence="7" key="1">
    <citation type="submission" date="2016-10" db="EMBL/GenBank/DDBJ databases">
        <authorList>
            <person name="Varghese N."/>
            <person name="Submissions S."/>
        </authorList>
    </citation>
    <scope>NUCLEOTIDE SEQUENCE [LARGE SCALE GENOMIC DNA]</scope>
    <source>
        <strain evidence="7">CGMCC 4.3516</strain>
    </source>
</reference>
<proteinExistence type="predicted"/>
<feature type="compositionally biased region" description="Basic and acidic residues" evidence="4">
    <location>
        <begin position="67"/>
        <end position="78"/>
    </location>
</feature>
<keyword evidence="7" id="KW-1185">Reference proteome</keyword>
<dbReference type="GO" id="GO:0003700">
    <property type="term" value="F:DNA-binding transcription factor activity"/>
    <property type="evidence" value="ECO:0007669"/>
    <property type="project" value="TreeGrafter"/>
</dbReference>
<dbReference type="STRING" id="58114.SAMN05216270_101137"/>
<dbReference type="PANTHER" id="PTHR30146:SF153">
    <property type="entry name" value="LACTOSE OPERON REPRESSOR"/>
    <property type="match status" value="1"/>
</dbReference>
<dbReference type="PROSITE" id="PS50932">
    <property type="entry name" value="HTH_LACI_2"/>
    <property type="match status" value="1"/>
</dbReference>
<dbReference type="InterPro" id="IPR010982">
    <property type="entry name" value="Lambda_DNA-bd_dom_sf"/>
</dbReference>
<dbReference type="SUPFAM" id="SSF53822">
    <property type="entry name" value="Periplasmic binding protein-like I"/>
    <property type="match status" value="1"/>
</dbReference>
<dbReference type="SMART" id="SM00354">
    <property type="entry name" value="HTH_LACI"/>
    <property type="match status" value="1"/>
</dbReference>
<dbReference type="Pfam" id="PF00356">
    <property type="entry name" value="LacI"/>
    <property type="match status" value="1"/>
</dbReference>
<dbReference type="AlphaFoldDB" id="A0A1G6QVN1"/>
<feature type="region of interest" description="Disordered" evidence="4">
    <location>
        <begin position="67"/>
        <end position="89"/>
    </location>
</feature>
<dbReference type="InterPro" id="IPR028082">
    <property type="entry name" value="Peripla_BP_I"/>
</dbReference>
<feature type="compositionally biased region" description="Low complexity" evidence="4">
    <location>
        <begin position="79"/>
        <end position="89"/>
    </location>
</feature>
<dbReference type="EMBL" id="FNAD01000001">
    <property type="protein sequence ID" value="SDC96293.1"/>
    <property type="molecule type" value="Genomic_DNA"/>
</dbReference>
<keyword evidence="1" id="KW-0805">Transcription regulation</keyword>
<keyword evidence="3" id="KW-0804">Transcription</keyword>
<evidence type="ECO:0000313" key="7">
    <source>
        <dbReference type="Proteomes" id="UP000198949"/>
    </source>
</evidence>
<dbReference type="Pfam" id="PF13377">
    <property type="entry name" value="Peripla_BP_3"/>
    <property type="match status" value="1"/>
</dbReference>
<accession>A0A1G6QVN1</accession>
<sequence length="426" mass="44894">MASGTGPRRARGEIERLPSGSLRVRVYLGIDPATRKRRYLVETVPAGPEAAREAEGVRDRLLARAEAHRRTEKADRRPTAGSAAAGAAPAAAPGRLTMAAIARLAGVSAPTVSKVLNGRAGVAPETRRRVQRLLHEEGYQRPDKIARAACVELVFYGMQGYPAVEIMRGAKGVAVEHGLSVGFTDVEQEESAGLGWAEHLLAGRPTGVIIAHMGFTPEQHGLLSASGMPMVVLDPVGESLLPVPSVASANRHGGIAAARHLLDLGHRRIAVVTGPLERLSAAQRLDGARAAAASAGVPLDKALVRKGRGFAFEDGLEHGTALLRMSDPPTAVLCGNDLQAFGVFEAARRAGVRIPDDLSVVGFDDISHARWTGPALTSVRQPFRDLGATAANLVLALAEGETVAQSRIELMTTLVVRDSTAPPTRH</sequence>
<feature type="domain" description="HTH lacI-type" evidence="5">
    <location>
        <begin position="96"/>
        <end position="151"/>
    </location>
</feature>
<dbReference type="InterPro" id="IPR046335">
    <property type="entry name" value="LacI/GalR-like_sensor"/>
</dbReference>
<dbReference type="Proteomes" id="UP000198949">
    <property type="component" value="Unassembled WGS sequence"/>
</dbReference>
<evidence type="ECO:0000256" key="2">
    <source>
        <dbReference type="ARBA" id="ARBA00023125"/>
    </source>
</evidence>
<evidence type="ECO:0000256" key="1">
    <source>
        <dbReference type="ARBA" id="ARBA00023015"/>
    </source>
</evidence>
<evidence type="ECO:0000256" key="3">
    <source>
        <dbReference type="ARBA" id="ARBA00023163"/>
    </source>
</evidence>
<protein>
    <submittedName>
        <fullName evidence="6">LacI family transcriptional regulator, xylobiose transport system transcriptional regulator</fullName>
    </submittedName>
</protein>
<organism evidence="6 7">
    <name type="scientific">Glycomyces harbinensis</name>
    <dbReference type="NCBI Taxonomy" id="58114"/>
    <lineage>
        <taxon>Bacteria</taxon>
        <taxon>Bacillati</taxon>
        <taxon>Actinomycetota</taxon>
        <taxon>Actinomycetes</taxon>
        <taxon>Glycomycetales</taxon>
        <taxon>Glycomycetaceae</taxon>
        <taxon>Glycomyces</taxon>
    </lineage>
</organism>
<keyword evidence="2" id="KW-0238">DNA-binding</keyword>
<dbReference type="Gene3D" id="3.40.50.2300">
    <property type="match status" value="2"/>
</dbReference>